<dbReference type="PANTHER" id="PTHR12307:SF36">
    <property type="entry name" value="GLYCOGEN-BINDING SUBUNIT 76A"/>
    <property type="match status" value="1"/>
</dbReference>
<evidence type="ECO:0000259" key="2">
    <source>
        <dbReference type="PROSITE" id="PS51159"/>
    </source>
</evidence>
<dbReference type="EMBL" id="LXTC01000001">
    <property type="protein sequence ID" value="OBA24111.1"/>
    <property type="molecule type" value="Genomic_DNA"/>
</dbReference>
<proteinExistence type="predicted"/>
<sequence>MSTLTLSVESFFKPELASSVPSLTAGSASKKPAPAAKKTRLAPELVARDPTSLPGGFLAPVPAISVQEPGAQPGACLHESRAHDDSGAAVLWTGAGAGIAADSGMAPKDTVLEHVPPLLQRHSAPKFVDIPLVIQALPALPSAPVAAAKTAGLTMNRPAASGKENPFVSQHGFSMDASAPALRKLKLSLKLPKLTKLQSMSQLSPKSVRFASRLEKVKMFDGMASPSTVSLQCTPAGSPKYGFLHEDYFSVHNHFNDISDDETYSSSDSDTYAEFTLDRQYKIAKSNFTAPPNIYARRGSAVYLQSVSLAADKQLLELLVMCQNLAFEKNLLVKLTFNDWQSLMIYTSAAYCKLFSSVNYDQFKFTIPLKHLPSPLSAQFCIKYVVNNSTFWDNNDTNNYRLSLEKCARPAVAKEMFSFKPSAVKDSFTYKPPTFSPKSSVVLGSAIFATQANDEAPANVPKSGPGVSHYNELVNKLMSVKDSNDTPKYTRSLALSPRPRYSQSYMAKRGSDTNIPTLLLGKKPSSEPLALEGPSTGKTVAALVDKRLEERTDGPAGGSRPALLRSHGSVPATLSSTNIGAMSYADLLQNYCFNGANAKAPGANHMGSFNSSCNSSSNSLSSDYTTLASTLHSVNDSFFV</sequence>
<dbReference type="GeneID" id="30027071"/>
<dbReference type="InterPro" id="IPR038175">
    <property type="entry name" value="CBM21_dom_sf"/>
</dbReference>
<evidence type="ECO:0000256" key="1">
    <source>
        <dbReference type="SAM" id="MobiDB-lite"/>
    </source>
</evidence>
<dbReference type="OrthoDB" id="1881at2759"/>
<keyword evidence="4" id="KW-1185">Reference proteome</keyword>
<feature type="domain" description="CBM21" evidence="2">
    <location>
        <begin position="296"/>
        <end position="403"/>
    </location>
</feature>
<evidence type="ECO:0000313" key="3">
    <source>
        <dbReference type="EMBL" id="OBA24111.1"/>
    </source>
</evidence>
<comment type="caution">
    <text evidence="3">The sequence shown here is derived from an EMBL/GenBank/DDBJ whole genome shotgun (WGS) entry which is preliminary data.</text>
</comment>
<organism evidence="3 4">
    <name type="scientific">Metschnikowia bicuspidata var. bicuspidata NRRL YB-4993</name>
    <dbReference type="NCBI Taxonomy" id="869754"/>
    <lineage>
        <taxon>Eukaryota</taxon>
        <taxon>Fungi</taxon>
        <taxon>Dikarya</taxon>
        <taxon>Ascomycota</taxon>
        <taxon>Saccharomycotina</taxon>
        <taxon>Pichiomycetes</taxon>
        <taxon>Metschnikowiaceae</taxon>
        <taxon>Metschnikowia</taxon>
    </lineage>
</organism>
<name>A0A1A0HJD6_9ASCO</name>
<feature type="compositionally biased region" description="Low complexity" evidence="1">
    <location>
        <begin position="27"/>
        <end position="36"/>
    </location>
</feature>
<dbReference type="Gene3D" id="2.60.40.2440">
    <property type="entry name" value="Carbohydrate binding type-21 domain"/>
    <property type="match status" value="1"/>
</dbReference>
<dbReference type="InterPro" id="IPR050782">
    <property type="entry name" value="PP1_regulatory_subunit_3"/>
</dbReference>
<dbReference type="GO" id="GO:0000164">
    <property type="term" value="C:protein phosphatase type 1 complex"/>
    <property type="evidence" value="ECO:0007669"/>
    <property type="project" value="TreeGrafter"/>
</dbReference>
<feature type="region of interest" description="Disordered" evidence="1">
    <location>
        <begin position="20"/>
        <end position="41"/>
    </location>
</feature>
<protein>
    <recommendedName>
        <fullName evidence="2">CBM21 domain-containing protein</fullName>
    </recommendedName>
</protein>
<dbReference type="GO" id="GO:0008157">
    <property type="term" value="F:protein phosphatase 1 binding"/>
    <property type="evidence" value="ECO:0007669"/>
    <property type="project" value="TreeGrafter"/>
</dbReference>
<dbReference type="InterPro" id="IPR005036">
    <property type="entry name" value="CBM21_dom"/>
</dbReference>
<dbReference type="Pfam" id="PF03370">
    <property type="entry name" value="CBM_21"/>
    <property type="match status" value="1"/>
</dbReference>
<gene>
    <name evidence="3" type="ORF">METBIDRAFT_118075</name>
</gene>
<dbReference type="RefSeq" id="XP_018714592.1">
    <property type="nucleotide sequence ID" value="XM_018854095.1"/>
</dbReference>
<dbReference type="PROSITE" id="PS51159">
    <property type="entry name" value="CBM21"/>
    <property type="match status" value="1"/>
</dbReference>
<evidence type="ECO:0000313" key="4">
    <source>
        <dbReference type="Proteomes" id="UP000092555"/>
    </source>
</evidence>
<accession>A0A1A0HJD6</accession>
<dbReference type="AlphaFoldDB" id="A0A1A0HJD6"/>
<dbReference type="GO" id="GO:0005979">
    <property type="term" value="P:regulation of glycogen biosynthetic process"/>
    <property type="evidence" value="ECO:0007669"/>
    <property type="project" value="TreeGrafter"/>
</dbReference>
<dbReference type="GO" id="GO:2001069">
    <property type="term" value="F:glycogen binding"/>
    <property type="evidence" value="ECO:0007669"/>
    <property type="project" value="TreeGrafter"/>
</dbReference>
<dbReference type="STRING" id="869754.A0A1A0HJD6"/>
<dbReference type="PANTHER" id="PTHR12307">
    <property type="entry name" value="PROTEIN PHOSPHATASE 1 REGULATORY SUBUNIT"/>
    <property type="match status" value="1"/>
</dbReference>
<dbReference type="Proteomes" id="UP000092555">
    <property type="component" value="Unassembled WGS sequence"/>
</dbReference>
<reference evidence="3 4" key="1">
    <citation type="submission" date="2016-05" db="EMBL/GenBank/DDBJ databases">
        <title>Comparative genomics of biotechnologically important yeasts.</title>
        <authorList>
            <consortium name="DOE Joint Genome Institute"/>
            <person name="Riley R."/>
            <person name="Haridas S."/>
            <person name="Wolfe K.H."/>
            <person name="Lopes M.R."/>
            <person name="Hittinger C.T."/>
            <person name="Goker M."/>
            <person name="Salamov A."/>
            <person name="Wisecaver J."/>
            <person name="Long T.M."/>
            <person name="Aerts A.L."/>
            <person name="Barry K."/>
            <person name="Choi C."/>
            <person name="Clum A."/>
            <person name="Coughlan A.Y."/>
            <person name="Deshpande S."/>
            <person name="Douglass A.P."/>
            <person name="Hanson S.J."/>
            <person name="Klenk H.-P."/>
            <person name="LaButti K."/>
            <person name="Lapidus A."/>
            <person name="Lindquist E."/>
            <person name="Lipzen A."/>
            <person name="Meier-kolthoff J.P."/>
            <person name="Ohm R.A."/>
            <person name="Otillar R.P."/>
            <person name="Pangilinan J."/>
            <person name="Peng Y."/>
            <person name="Rokas A."/>
            <person name="Rosa C.A."/>
            <person name="Scheuner C."/>
            <person name="Sibirny A.A."/>
            <person name="Slot J.C."/>
            <person name="Stielow J.B."/>
            <person name="Sun H."/>
            <person name="Kurtzman C.P."/>
            <person name="Blackwell M."/>
            <person name="Grigoriev I.V."/>
            <person name="Jeffries T.W."/>
        </authorList>
    </citation>
    <scope>NUCLEOTIDE SEQUENCE [LARGE SCALE GENOMIC DNA]</scope>
    <source>
        <strain evidence="3 4">NRRL YB-4993</strain>
    </source>
</reference>